<keyword evidence="3 5" id="KW-0472">Membrane</keyword>
<dbReference type="InterPro" id="IPR050696">
    <property type="entry name" value="FtsA/MreB"/>
</dbReference>
<dbReference type="NCBIfam" id="TIGR01174">
    <property type="entry name" value="ftsA"/>
    <property type="match status" value="1"/>
</dbReference>
<comment type="similarity">
    <text evidence="5 6">Belongs to the FtsA/MreB family.</text>
</comment>
<evidence type="ECO:0000256" key="1">
    <source>
        <dbReference type="ARBA" id="ARBA00022475"/>
    </source>
</evidence>
<evidence type="ECO:0000256" key="3">
    <source>
        <dbReference type="ARBA" id="ARBA00023136"/>
    </source>
</evidence>
<dbReference type="GO" id="GO:0051301">
    <property type="term" value="P:cell division"/>
    <property type="evidence" value="ECO:0007669"/>
    <property type="project" value="UniProtKB-KW"/>
</dbReference>
<gene>
    <name evidence="5 8" type="primary">ftsA</name>
    <name evidence="8" type="ORF">K1X11_006735</name>
</gene>
<dbReference type="EMBL" id="CP139781">
    <property type="protein sequence ID" value="WRQ89098.1"/>
    <property type="molecule type" value="Genomic_DNA"/>
</dbReference>
<dbReference type="CDD" id="cd24048">
    <property type="entry name" value="ASKHA_NBD_FtsA"/>
    <property type="match status" value="1"/>
</dbReference>
<evidence type="ECO:0000256" key="4">
    <source>
        <dbReference type="ARBA" id="ARBA00023306"/>
    </source>
</evidence>
<evidence type="ECO:0000259" key="7">
    <source>
        <dbReference type="SMART" id="SM00842"/>
    </source>
</evidence>
<dbReference type="InterPro" id="IPR003494">
    <property type="entry name" value="SHS2_FtsA"/>
</dbReference>
<dbReference type="HAMAP" id="MF_02033">
    <property type="entry name" value="FtsA"/>
    <property type="match status" value="1"/>
</dbReference>
<dbReference type="Proteomes" id="UP000738431">
    <property type="component" value="Chromosome"/>
</dbReference>
<feature type="domain" description="SHS2" evidence="7">
    <location>
        <begin position="8"/>
        <end position="195"/>
    </location>
</feature>
<comment type="subunit">
    <text evidence="5">Self-interacts. Interacts with FtsZ.</text>
</comment>
<evidence type="ECO:0000313" key="8">
    <source>
        <dbReference type="EMBL" id="WRQ89098.1"/>
    </source>
</evidence>
<comment type="function">
    <text evidence="5 6">Cell division protein that is involved in the assembly of the Z ring. May serve as a membrane anchor for the Z ring.</text>
</comment>
<keyword evidence="2 5" id="KW-0132">Cell division</keyword>
<dbReference type="RefSeq" id="WP_221030970.1">
    <property type="nucleotide sequence ID" value="NZ_CP139781.1"/>
</dbReference>
<evidence type="ECO:0000313" key="9">
    <source>
        <dbReference type="Proteomes" id="UP000738431"/>
    </source>
</evidence>
<dbReference type="Gene3D" id="3.30.420.40">
    <property type="match status" value="1"/>
</dbReference>
<reference evidence="8 9" key="1">
    <citation type="submission" date="2021-08" db="EMBL/GenBank/DDBJ databases">
        <authorList>
            <person name="Zhang D."/>
            <person name="Zhang A."/>
            <person name="Wang L."/>
        </authorList>
    </citation>
    <scope>NUCLEOTIDE SEQUENCE [LARGE SCALE GENOMIC DNA]</scope>
    <source>
        <strain evidence="8 9">WL0086</strain>
    </source>
</reference>
<proteinExistence type="inferred from homology"/>
<dbReference type="InterPro" id="IPR020823">
    <property type="entry name" value="Cell_div_FtsA"/>
</dbReference>
<keyword evidence="4 5" id="KW-0131">Cell cycle</keyword>
<dbReference type="SMART" id="SM00842">
    <property type="entry name" value="FtsA"/>
    <property type="match status" value="1"/>
</dbReference>
<name>A0ABZ1CBP6_9BACT</name>
<dbReference type="PANTHER" id="PTHR32432:SF4">
    <property type="entry name" value="CELL DIVISION PROTEIN FTSA"/>
    <property type="match status" value="1"/>
</dbReference>
<dbReference type="InterPro" id="IPR043129">
    <property type="entry name" value="ATPase_NBD"/>
</dbReference>
<dbReference type="PIRSF" id="PIRSF003101">
    <property type="entry name" value="FtsA"/>
    <property type="match status" value="1"/>
</dbReference>
<keyword evidence="9" id="KW-1185">Reference proteome</keyword>
<dbReference type="PANTHER" id="PTHR32432">
    <property type="entry name" value="CELL DIVISION PROTEIN FTSA-RELATED"/>
    <property type="match status" value="1"/>
</dbReference>
<keyword evidence="1 5" id="KW-1003">Cell membrane</keyword>
<evidence type="ECO:0000256" key="5">
    <source>
        <dbReference type="HAMAP-Rule" id="MF_02033"/>
    </source>
</evidence>
<comment type="subcellular location">
    <subcellularLocation>
        <location evidence="5">Cell membrane</location>
        <topology evidence="5">Peripheral membrane protein</topology>
        <orientation evidence="5">Cytoplasmic side</orientation>
    </subcellularLocation>
    <text evidence="5">Localizes to the Z ring in an FtsZ-dependent manner. Targeted to the membrane through a conserved C-terminal amphipathic helix.</text>
</comment>
<evidence type="ECO:0000256" key="6">
    <source>
        <dbReference type="PIRNR" id="PIRNR003101"/>
    </source>
</evidence>
<accession>A0ABZ1CBP6</accession>
<dbReference type="SUPFAM" id="SSF53067">
    <property type="entry name" value="Actin-like ATPase domain"/>
    <property type="match status" value="2"/>
</dbReference>
<dbReference type="Pfam" id="PF14450">
    <property type="entry name" value="FtsA"/>
    <property type="match status" value="1"/>
</dbReference>
<organism evidence="8 9">
    <name type="scientific">Actomonas aquatica</name>
    <dbReference type="NCBI Taxonomy" id="2866162"/>
    <lineage>
        <taxon>Bacteria</taxon>
        <taxon>Pseudomonadati</taxon>
        <taxon>Verrucomicrobiota</taxon>
        <taxon>Opitutia</taxon>
        <taxon>Opitutales</taxon>
        <taxon>Opitutaceae</taxon>
        <taxon>Actomonas</taxon>
    </lineage>
</organism>
<dbReference type="Pfam" id="PF02491">
    <property type="entry name" value="SHS2_FTSA"/>
    <property type="match status" value="1"/>
</dbReference>
<reference evidence="8 9" key="2">
    <citation type="submission" date="2023-12" db="EMBL/GenBank/DDBJ databases">
        <title>Description of an unclassified Opitutus bacterium of Verrucomicrobiota.</title>
        <authorList>
            <person name="Zhang D.-F."/>
        </authorList>
    </citation>
    <scope>NUCLEOTIDE SEQUENCE [LARGE SCALE GENOMIC DNA]</scope>
    <source>
        <strain evidence="8 9">WL0086</strain>
    </source>
</reference>
<protein>
    <recommendedName>
        <fullName evidence="5 6">Cell division protein FtsA</fullName>
    </recommendedName>
</protein>
<evidence type="ECO:0000256" key="2">
    <source>
        <dbReference type="ARBA" id="ARBA00022618"/>
    </source>
</evidence>
<sequence>MSSKSRFIGAVEIGTSKIAVLIGEIVQNTVNLIGFGECQSHGVMKGVVTDFKAASDAAHNALITAEQSAGVKIDEVYLAQSGGHLEGFYNQASVSVSAADNMVSQMDIDTVCRLAKAKALPEGRMVVHHIRRPYLLDGKMVGANPEHLNGQRLEVGYWTVHGQEAMIANSIHVIRGFDVRVGDMILASLGSGTMVTTQQDRQHGALVIDIGAGTSDFVLYRDGVPFMTGVVPVGGEHLTNDLTLGLRVTEGQAEKLKLRHGRANVITHEKGKKVWLNGDYAIGDRQFPQQTIETITAARMEELFEVIKKKLGPALAPERCAAGVMLTGGTAKLPGIEDTASAILGLPAQRGQMPPGLEQKLQDPSHTAVLGLLHYGLQSRGDRPLQKRRATGGILRKLFPARA</sequence>